<accession>A0A1T4Y213</accession>
<organism evidence="1 2">
    <name type="scientific">Thiothrix eikelboomii</name>
    <dbReference type="NCBI Taxonomy" id="92487"/>
    <lineage>
        <taxon>Bacteria</taxon>
        <taxon>Pseudomonadati</taxon>
        <taxon>Pseudomonadota</taxon>
        <taxon>Gammaproteobacteria</taxon>
        <taxon>Thiotrichales</taxon>
        <taxon>Thiotrichaceae</taxon>
        <taxon>Thiothrix</taxon>
    </lineage>
</organism>
<dbReference type="EMBL" id="FUYB01000032">
    <property type="protein sequence ID" value="SKA95806.1"/>
    <property type="molecule type" value="Genomic_DNA"/>
</dbReference>
<dbReference type="STRING" id="92487.SAMN02745130_03817"/>
<gene>
    <name evidence="1" type="ORF">SAMN02745130_03817</name>
</gene>
<keyword evidence="2" id="KW-1185">Reference proteome</keyword>
<proteinExistence type="predicted"/>
<dbReference type="Proteomes" id="UP000190460">
    <property type="component" value="Unassembled WGS sequence"/>
</dbReference>
<name>A0A1T4Y213_9GAMM</name>
<dbReference type="OrthoDB" id="6174477at2"/>
<protein>
    <submittedName>
        <fullName evidence="1">Uncharacterized protein</fullName>
    </submittedName>
</protein>
<sequence>MKQLCFIGTSHLAALAHAWFQGESARYSKFQASFFAGGGSSLYEAEFSPNTIKAPIASKLAENFQRSAQGETTINLDQYDYFIFQGLDYPIIEILRLSLLLAKHEQFFSSDCLKNGFIHHLESQPITPCIQHILHYTTAPIIISTTPKTSYLALQNQPLEYSSYLLYADFFELLFLTAKHELFNDPRLTLIKQPEETLATPFFTKTDYLNKTCFAKHHDYWHKTPNYGQAVLKKIFAQLTD</sequence>
<evidence type="ECO:0000313" key="2">
    <source>
        <dbReference type="Proteomes" id="UP000190460"/>
    </source>
</evidence>
<reference evidence="2" key="1">
    <citation type="submission" date="2017-02" db="EMBL/GenBank/DDBJ databases">
        <authorList>
            <person name="Varghese N."/>
            <person name="Submissions S."/>
        </authorList>
    </citation>
    <scope>NUCLEOTIDE SEQUENCE [LARGE SCALE GENOMIC DNA]</scope>
    <source>
        <strain evidence="2">ATCC 49788</strain>
    </source>
</reference>
<dbReference type="RefSeq" id="WP_078924239.1">
    <property type="nucleotide sequence ID" value="NZ_FUYB01000032.1"/>
</dbReference>
<dbReference type="AlphaFoldDB" id="A0A1T4Y213"/>
<evidence type="ECO:0000313" key="1">
    <source>
        <dbReference type="EMBL" id="SKA95806.1"/>
    </source>
</evidence>